<dbReference type="PANTHER" id="PTHR13393">
    <property type="entry name" value="SAM-DEPENDENT METHYLTRANSFERASE"/>
    <property type="match status" value="1"/>
</dbReference>
<feature type="compositionally biased region" description="Polar residues" evidence="3">
    <location>
        <begin position="317"/>
        <end position="326"/>
    </location>
</feature>
<dbReference type="EMBL" id="PPTA01000003">
    <property type="protein sequence ID" value="TFB04806.1"/>
    <property type="molecule type" value="Genomic_DNA"/>
</dbReference>
<dbReference type="InterPro" id="IPR010286">
    <property type="entry name" value="METTL16/RlmF"/>
</dbReference>
<protein>
    <submittedName>
        <fullName evidence="4">Uncharacterized protein</fullName>
    </submittedName>
</protein>
<accession>A0ABY2H9I7</accession>
<dbReference type="Proteomes" id="UP001642720">
    <property type="component" value="Unassembled WGS sequence"/>
</dbReference>
<evidence type="ECO:0000313" key="5">
    <source>
        <dbReference type="Proteomes" id="UP001642720"/>
    </source>
</evidence>
<dbReference type="CDD" id="cd02440">
    <property type="entry name" value="AdoMet_MTases"/>
    <property type="match status" value="1"/>
</dbReference>
<organism evidence="4 5">
    <name type="scientific">Trichoderma ghanense</name>
    <dbReference type="NCBI Taxonomy" id="65468"/>
    <lineage>
        <taxon>Eukaryota</taxon>
        <taxon>Fungi</taxon>
        <taxon>Dikarya</taxon>
        <taxon>Ascomycota</taxon>
        <taxon>Pezizomycotina</taxon>
        <taxon>Sordariomycetes</taxon>
        <taxon>Hypocreomycetidae</taxon>
        <taxon>Hypocreales</taxon>
        <taxon>Hypocreaceae</taxon>
        <taxon>Trichoderma</taxon>
    </lineage>
</organism>
<sequence length="785" mass="88874">MSNLPLPAMEPNTPLKELDPQPIDSPASSRPFGITTAPPTTLPMRPAMDQHMNHSSGMDLPRATPASRSAEFKPSDFPPRPNDYPKAASDYPKAHDFPPRPYEYPAQVQRPMQQLQSPYKPAVPQLGMEDVKASCQRNLKHLMYLQNQRRAFGYSSQAVDLEWQIRSQTGVLIGELRTLQDGVRRMVKDAKNHRWRRWLFGGILATFIPAVRKLFRRGADAESLVSSNNTEYAFRKSKGLLQRIKDSVLGHGRLASIAFFVFSVLYVFQNEVTLRVAKTVQKRLKKLSQRLEYSNQEIEERDLKALEGWRWRFTTMDGNENASGRQSPPPPPHAKAGAGSRRPLAKESKDAYFRNLYTRAPDFKAIALVDPDFATIVKGRDLNFNDPKSVMQLTKTLLKVDFDLRIELPEDRLCPPVANRHNYILWLKDLLDTTSYDEPGGKAVGLDIGTGASCIYPLLGCVQRPWSFIATDIDDKSLEWARKNVKLNDLESRIQVIGRNPDDALIPLKDIKLDSLDFTMSNPPFYESEEAMVKSAEEKSRPPFTACTGAKVEMVTQGGEVGFIERIFQESLELRERVRWYTAMVGFLSSLTRMIDKLREHKIDNYAVTEFQQGNKTRRWAIGWSFRPLRPAQSVARGTKAALSKGILPAITEYVAFQMPLGGSVGDFAENLSSAIAALDLMSWDWDREKLQGVGRAVDKVWARAWRRRKKREAEAGEQGKGEEKPTEQVCTFGFSVAVRVSREHVSVEARWLEGHDETAFESFRGFLKTASEKAVDDVKKKAHK</sequence>
<keyword evidence="2" id="KW-0808">Transferase</keyword>
<reference evidence="4 5" key="1">
    <citation type="submission" date="2018-01" db="EMBL/GenBank/DDBJ databases">
        <title>Genome characterization of the sugarcane-associated fungus Trichoderma ghanense CCMA-1212 and their application in lignocelulose bioconversion.</title>
        <authorList>
            <person name="Steindorff A.S."/>
            <person name="Mendes T.D."/>
            <person name="Vilela E.S.D."/>
            <person name="Rodrigues D.S."/>
            <person name="Formighieri E.F."/>
            <person name="Melo I.S."/>
            <person name="Favaro L.C.L."/>
        </authorList>
    </citation>
    <scope>NUCLEOTIDE SEQUENCE [LARGE SCALE GENOMIC DNA]</scope>
    <source>
        <strain evidence="4 5">CCMA-1212</strain>
    </source>
</reference>
<dbReference type="Pfam" id="PF05971">
    <property type="entry name" value="Methyltransf_10"/>
    <property type="match status" value="1"/>
</dbReference>
<evidence type="ECO:0000256" key="2">
    <source>
        <dbReference type="ARBA" id="ARBA00022679"/>
    </source>
</evidence>
<dbReference type="Gene3D" id="3.40.50.150">
    <property type="entry name" value="Vaccinia Virus protein VP39"/>
    <property type="match status" value="1"/>
</dbReference>
<name>A0ABY2H9I7_9HYPO</name>
<dbReference type="PANTHER" id="PTHR13393:SF0">
    <property type="entry name" value="RNA N6-ADENOSINE-METHYLTRANSFERASE METTL16"/>
    <property type="match status" value="1"/>
</dbReference>
<proteinExistence type="predicted"/>
<feature type="region of interest" description="Disordered" evidence="3">
    <location>
        <begin position="317"/>
        <end position="345"/>
    </location>
</feature>
<comment type="caution">
    <text evidence="4">The sequence shown here is derived from an EMBL/GenBank/DDBJ whole genome shotgun (WGS) entry which is preliminary data.</text>
</comment>
<dbReference type="RefSeq" id="XP_073561007.1">
    <property type="nucleotide sequence ID" value="XM_073700471.1"/>
</dbReference>
<gene>
    <name evidence="4" type="ORF">CCMA1212_003110</name>
</gene>
<evidence type="ECO:0000256" key="1">
    <source>
        <dbReference type="ARBA" id="ARBA00022603"/>
    </source>
</evidence>
<evidence type="ECO:0000256" key="3">
    <source>
        <dbReference type="SAM" id="MobiDB-lite"/>
    </source>
</evidence>
<dbReference type="SUPFAM" id="SSF53335">
    <property type="entry name" value="S-adenosyl-L-methionine-dependent methyltransferases"/>
    <property type="match status" value="1"/>
</dbReference>
<dbReference type="InterPro" id="IPR029063">
    <property type="entry name" value="SAM-dependent_MTases_sf"/>
</dbReference>
<keyword evidence="5" id="KW-1185">Reference proteome</keyword>
<keyword evidence="1" id="KW-0489">Methyltransferase</keyword>
<dbReference type="GeneID" id="300574921"/>
<feature type="region of interest" description="Disordered" evidence="3">
    <location>
        <begin position="1"/>
        <end position="95"/>
    </location>
</feature>
<evidence type="ECO:0000313" key="4">
    <source>
        <dbReference type="EMBL" id="TFB04806.1"/>
    </source>
</evidence>